<feature type="chain" id="PRO_5040366086" evidence="1">
    <location>
        <begin position="22"/>
        <end position="571"/>
    </location>
</feature>
<evidence type="ECO:0000259" key="3">
    <source>
        <dbReference type="Pfam" id="PF16073"/>
    </source>
</evidence>
<evidence type="ECO:0000259" key="2">
    <source>
        <dbReference type="Pfam" id="PF00109"/>
    </source>
</evidence>
<proteinExistence type="predicted"/>
<dbReference type="GO" id="GO:0016746">
    <property type="term" value="F:acyltransferase activity"/>
    <property type="evidence" value="ECO:0007669"/>
    <property type="project" value="InterPro"/>
</dbReference>
<comment type="caution">
    <text evidence="4">The sequence shown here is derived from an EMBL/GenBank/DDBJ whole genome shotgun (WGS) entry which is preliminary data.</text>
</comment>
<accession>A0A9P8AU93</accession>
<organism evidence="4 5">
    <name type="scientific">Guyanagaster necrorhizus</name>
    <dbReference type="NCBI Taxonomy" id="856835"/>
    <lineage>
        <taxon>Eukaryota</taxon>
        <taxon>Fungi</taxon>
        <taxon>Dikarya</taxon>
        <taxon>Basidiomycota</taxon>
        <taxon>Agaricomycotina</taxon>
        <taxon>Agaricomycetes</taxon>
        <taxon>Agaricomycetidae</taxon>
        <taxon>Agaricales</taxon>
        <taxon>Marasmiineae</taxon>
        <taxon>Physalacriaceae</taxon>
        <taxon>Guyanagaster</taxon>
    </lineage>
</organism>
<sequence length="571" mass="62567">MSSLLELLLLRPLDMASTTLCIDFPVFCGQGTAVANSPQARQQAPVDTSSPSGSSSLSQVDIDLSGFLTKESIFALPTERSCATWRTSTPELLPTGLSPPILPPAVVATSFSSVSFFSRAVEAYLLAIWTDVRTQILRSTTLSGSLPEAAYSSWSPVFVRLNKQDVEVAISEFSKTIAEPSPLYVTATMDANSVTISGRPDTLSTFSERVTAHSSAASIVVHKTTLDTLYHAPLHVAGTREEILAGVVRRDIQFPQMADIHALKRDETRSLVELIVDMVLSQPVNWDLVTLGVLKDLPNDASGVMQRACKTARSYSIGREEPSKGKREDIAAVAMAVNMPGTPTSLSSGKCWNKVLTQSIPENRFKVSDYSEAKNPKRQMKAHTGNFIEGADGFDNHFFKITLEDADYVPNATPSFNLDTFGCYIGVATHHYLQNLRDDIDVRFESVLERIPVIFNAAQRSLYRCTIPCLISLHGVAPLDADNTIIDRVHTTWDPSHDGQTRMALLNDFGAAGSNNTRSRARPPASIAQQGVVLKSFDFEHQLVDMPRNTRILVVHGRLDQIIPFSFGQVR</sequence>
<keyword evidence="1" id="KW-0732">Signal</keyword>
<dbReference type="InterPro" id="IPR016039">
    <property type="entry name" value="Thiolase-like"/>
</dbReference>
<dbReference type="Proteomes" id="UP000812287">
    <property type="component" value="Unassembled WGS sequence"/>
</dbReference>
<dbReference type="InterPro" id="IPR032088">
    <property type="entry name" value="SAT"/>
</dbReference>
<dbReference type="InterPro" id="IPR001227">
    <property type="entry name" value="Ac_transferase_dom_sf"/>
</dbReference>
<dbReference type="EMBL" id="MU250530">
    <property type="protein sequence ID" value="KAG7448249.1"/>
    <property type="molecule type" value="Genomic_DNA"/>
</dbReference>
<protein>
    <submittedName>
        <fullName evidence="4">Uncharacterized protein</fullName>
    </submittedName>
</protein>
<evidence type="ECO:0000313" key="4">
    <source>
        <dbReference type="EMBL" id="KAG7448249.1"/>
    </source>
</evidence>
<dbReference type="InterPro" id="IPR014030">
    <property type="entry name" value="Ketoacyl_synth_N"/>
</dbReference>
<dbReference type="Gene3D" id="3.40.366.10">
    <property type="entry name" value="Malonyl-Coenzyme A Acyl Carrier Protein, domain 2"/>
    <property type="match status" value="1"/>
</dbReference>
<gene>
    <name evidence="4" type="ORF">BT62DRAFT_1004040</name>
</gene>
<feature type="signal peptide" evidence="1">
    <location>
        <begin position="1"/>
        <end position="21"/>
    </location>
</feature>
<feature type="domain" description="Beta-ketoacyl synthase-like N-terminal" evidence="2">
    <location>
        <begin position="328"/>
        <end position="407"/>
    </location>
</feature>
<name>A0A9P8AU93_9AGAR</name>
<dbReference type="Pfam" id="PF00109">
    <property type="entry name" value="ketoacyl-synt"/>
    <property type="match status" value="1"/>
</dbReference>
<reference evidence="4" key="1">
    <citation type="submission" date="2020-11" db="EMBL/GenBank/DDBJ databases">
        <title>Adaptations for nitrogen fixation in a non-lichenized fungal sporocarp promotes dispersal by wood-feeding termites.</title>
        <authorList>
            <consortium name="DOE Joint Genome Institute"/>
            <person name="Koch R.A."/>
            <person name="Yoon G."/>
            <person name="Arayal U."/>
            <person name="Lail K."/>
            <person name="Amirebrahimi M."/>
            <person name="Labutti K."/>
            <person name="Lipzen A."/>
            <person name="Riley R."/>
            <person name="Barry K."/>
            <person name="Henrissat B."/>
            <person name="Grigoriev I.V."/>
            <person name="Herr J.R."/>
            <person name="Aime M.C."/>
        </authorList>
    </citation>
    <scope>NUCLEOTIDE SEQUENCE</scope>
    <source>
        <strain evidence="4">MCA 3950</strain>
    </source>
</reference>
<evidence type="ECO:0000256" key="1">
    <source>
        <dbReference type="SAM" id="SignalP"/>
    </source>
</evidence>
<dbReference type="AlphaFoldDB" id="A0A9P8AU93"/>
<dbReference type="GeneID" id="66099284"/>
<dbReference type="RefSeq" id="XP_043041749.1">
    <property type="nucleotide sequence ID" value="XM_043176997.1"/>
</dbReference>
<feature type="domain" description="Starter acyltransferase (SAT)" evidence="3">
    <location>
        <begin position="92"/>
        <end position="220"/>
    </location>
</feature>
<evidence type="ECO:0000313" key="5">
    <source>
        <dbReference type="Proteomes" id="UP000812287"/>
    </source>
</evidence>
<dbReference type="OrthoDB" id="8119704at2759"/>
<dbReference type="Pfam" id="PF16073">
    <property type="entry name" value="SAT"/>
    <property type="match status" value="1"/>
</dbReference>
<keyword evidence="5" id="KW-1185">Reference proteome</keyword>
<dbReference type="Gene3D" id="3.40.47.10">
    <property type="match status" value="1"/>
</dbReference>